<keyword evidence="1" id="KW-0812">Transmembrane</keyword>
<protein>
    <submittedName>
        <fullName evidence="2">Uncharacterized protein</fullName>
    </submittedName>
</protein>
<sequence length="233" mass="28057">MKKYIFKYSFEFLVIFLGILISLYFEQSRQDRVERERKNNSIGQLIKVIDQDIIQIDQFIKLQEKSLMSCNLLYHNLRGDNFLSRDTIIYHISSVGRALKSFFPQEGIFNQLISSDLIKRIESDELKTRLFKLFNEDLKRHDVHTKEYDNFFLKFNYSLSENFFLEHNWSTDPKEKKQIEIINYRFNAKYYESDKFFGNLIHSKESITSYLAELKELKSTYKELKKLCVNEID</sequence>
<dbReference type="EMBL" id="UINC01000216">
    <property type="protein sequence ID" value="SUZ51280.1"/>
    <property type="molecule type" value="Genomic_DNA"/>
</dbReference>
<dbReference type="AlphaFoldDB" id="A0A381N9I2"/>
<gene>
    <name evidence="2" type="ORF">METZ01_LOCUS4134</name>
</gene>
<reference evidence="2" key="1">
    <citation type="submission" date="2018-05" db="EMBL/GenBank/DDBJ databases">
        <authorList>
            <person name="Lanie J.A."/>
            <person name="Ng W.-L."/>
            <person name="Kazmierczak K.M."/>
            <person name="Andrzejewski T.M."/>
            <person name="Davidsen T.M."/>
            <person name="Wayne K.J."/>
            <person name="Tettelin H."/>
            <person name="Glass J.I."/>
            <person name="Rusch D."/>
            <person name="Podicherti R."/>
            <person name="Tsui H.-C.T."/>
            <person name="Winkler M.E."/>
        </authorList>
    </citation>
    <scope>NUCLEOTIDE SEQUENCE</scope>
</reference>
<name>A0A381N9I2_9ZZZZ</name>
<accession>A0A381N9I2</accession>
<keyword evidence="1" id="KW-1133">Transmembrane helix</keyword>
<keyword evidence="1" id="KW-0472">Membrane</keyword>
<organism evidence="2">
    <name type="scientific">marine metagenome</name>
    <dbReference type="NCBI Taxonomy" id="408172"/>
    <lineage>
        <taxon>unclassified sequences</taxon>
        <taxon>metagenomes</taxon>
        <taxon>ecological metagenomes</taxon>
    </lineage>
</organism>
<evidence type="ECO:0000256" key="1">
    <source>
        <dbReference type="SAM" id="Phobius"/>
    </source>
</evidence>
<feature type="transmembrane region" description="Helical" evidence="1">
    <location>
        <begin position="6"/>
        <end position="25"/>
    </location>
</feature>
<evidence type="ECO:0000313" key="2">
    <source>
        <dbReference type="EMBL" id="SUZ51280.1"/>
    </source>
</evidence>
<proteinExistence type="predicted"/>